<dbReference type="Proteomes" id="UP000322634">
    <property type="component" value="Unassembled WGS sequence"/>
</dbReference>
<feature type="transmembrane region" description="Helical" evidence="6">
    <location>
        <begin position="227"/>
        <end position="251"/>
    </location>
</feature>
<evidence type="ECO:0000256" key="4">
    <source>
        <dbReference type="ARBA" id="ARBA00022989"/>
    </source>
</evidence>
<dbReference type="AlphaFoldDB" id="A0A5D0TSE2"/>
<dbReference type="PANTHER" id="PTHR23513:SF6">
    <property type="entry name" value="MAJOR FACILITATOR SUPERFAMILY ASSOCIATED DOMAIN-CONTAINING PROTEIN"/>
    <property type="match status" value="1"/>
</dbReference>
<dbReference type="InterPro" id="IPR011701">
    <property type="entry name" value="MFS"/>
</dbReference>
<dbReference type="GO" id="GO:0005886">
    <property type="term" value="C:plasma membrane"/>
    <property type="evidence" value="ECO:0007669"/>
    <property type="project" value="UniProtKB-SubCell"/>
</dbReference>
<reference evidence="7 8" key="1">
    <citation type="submission" date="2019-08" db="EMBL/GenBank/DDBJ databases">
        <title>Actinomadura sp. nov. CYP1-5 isolated from mountain soil.</title>
        <authorList>
            <person name="Songsumanus A."/>
            <person name="Kuncharoen N."/>
            <person name="Kudo T."/>
            <person name="Yuki M."/>
            <person name="Igarashi Y."/>
            <person name="Tanasupawat S."/>
        </authorList>
    </citation>
    <scope>NUCLEOTIDE SEQUENCE [LARGE SCALE GENOMIC DNA]</scope>
    <source>
        <strain evidence="7 8">GKU157</strain>
    </source>
</reference>
<dbReference type="RefSeq" id="WP_148354965.1">
    <property type="nucleotide sequence ID" value="NZ_JBHSBF010000002.1"/>
</dbReference>
<name>A0A5D0TSE2_9ACTN</name>
<feature type="transmembrane region" description="Helical" evidence="6">
    <location>
        <begin position="288"/>
        <end position="307"/>
    </location>
</feature>
<evidence type="ECO:0000256" key="1">
    <source>
        <dbReference type="ARBA" id="ARBA00004651"/>
    </source>
</evidence>
<evidence type="ECO:0000313" key="8">
    <source>
        <dbReference type="Proteomes" id="UP000322634"/>
    </source>
</evidence>
<feature type="transmembrane region" description="Helical" evidence="6">
    <location>
        <begin position="263"/>
        <end position="281"/>
    </location>
</feature>
<feature type="transmembrane region" description="Helical" evidence="6">
    <location>
        <begin position="44"/>
        <end position="63"/>
    </location>
</feature>
<dbReference type="GO" id="GO:0022857">
    <property type="term" value="F:transmembrane transporter activity"/>
    <property type="evidence" value="ECO:0007669"/>
    <property type="project" value="InterPro"/>
</dbReference>
<dbReference type="SUPFAM" id="SSF103473">
    <property type="entry name" value="MFS general substrate transporter"/>
    <property type="match status" value="1"/>
</dbReference>
<feature type="transmembrane region" description="Helical" evidence="6">
    <location>
        <begin position="12"/>
        <end position="38"/>
    </location>
</feature>
<organism evidence="7 8">
    <name type="scientific">Actinomadura syzygii</name>
    <dbReference type="NCBI Taxonomy" id="1427538"/>
    <lineage>
        <taxon>Bacteria</taxon>
        <taxon>Bacillati</taxon>
        <taxon>Actinomycetota</taxon>
        <taxon>Actinomycetes</taxon>
        <taxon>Streptosporangiales</taxon>
        <taxon>Thermomonosporaceae</taxon>
        <taxon>Actinomadura</taxon>
    </lineage>
</organism>
<proteinExistence type="predicted"/>
<accession>A0A5D0TSE2</accession>
<gene>
    <name evidence="7" type="ORF">FXF65_37720</name>
</gene>
<feature type="transmembrane region" description="Helical" evidence="6">
    <location>
        <begin position="356"/>
        <end position="373"/>
    </location>
</feature>
<feature type="transmembrane region" description="Helical" evidence="6">
    <location>
        <begin position="313"/>
        <end position="335"/>
    </location>
</feature>
<protein>
    <submittedName>
        <fullName evidence="7">MFS transporter</fullName>
    </submittedName>
</protein>
<evidence type="ECO:0000256" key="3">
    <source>
        <dbReference type="ARBA" id="ARBA00022692"/>
    </source>
</evidence>
<evidence type="ECO:0000256" key="2">
    <source>
        <dbReference type="ARBA" id="ARBA00022475"/>
    </source>
</evidence>
<feature type="transmembrane region" description="Helical" evidence="6">
    <location>
        <begin position="102"/>
        <end position="120"/>
    </location>
</feature>
<dbReference type="CDD" id="cd06173">
    <property type="entry name" value="MFS_MefA_like"/>
    <property type="match status" value="1"/>
</dbReference>
<dbReference type="PANTHER" id="PTHR23513">
    <property type="entry name" value="INTEGRAL MEMBRANE EFFLUX PROTEIN-RELATED"/>
    <property type="match status" value="1"/>
</dbReference>
<keyword evidence="5 6" id="KW-0472">Membrane</keyword>
<dbReference type="EMBL" id="VSFF01000016">
    <property type="protein sequence ID" value="TYC08633.1"/>
    <property type="molecule type" value="Genomic_DNA"/>
</dbReference>
<sequence>MGYLRLLRGRRILLLWVAQTVSVLGDRMYALAVMWLVWETTGSAAWMGLVAVTESVPYVLLGLFGGRLLARCGGLGSLAAVDAARMVAVAVLPVVWATRGPSLPLLLIVAAALGVAGALFDPTMGALVPDMVPADQVQQVTGLMDLMGRIARIAGPAAAGVLLTVVTEVQLYLIDAATFAVSAIALAVLAVLAVLARGTSSPGQKVSVPQGPRRRPRARTLVRARPVTGCMIGLHGGGQLLLGVMLVLPALLAARGGAGAQTYAAAVTATGVGAVAANTVAGHWRRSVVFPSAYCLAWGAYGLVLVATGAAAATWQIVALSAVAGAVGPFAAVGLRTHLGGFERDERAAWMTLDQTALRAAGTVGTLLLPVLAARHPAAGFAACGVGMIVVAVSAWGATVALRRRVVTASPAPVAEPSQP</sequence>
<evidence type="ECO:0000256" key="5">
    <source>
        <dbReference type="ARBA" id="ARBA00023136"/>
    </source>
</evidence>
<keyword evidence="8" id="KW-1185">Reference proteome</keyword>
<dbReference type="InterPro" id="IPR036259">
    <property type="entry name" value="MFS_trans_sf"/>
</dbReference>
<keyword evidence="4 6" id="KW-1133">Transmembrane helix</keyword>
<dbReference type="Pfam" id="PF07690">
    <property type="entry name" value="MFS_1"/>
    <property type="match status" value="1"/>
</dbReference>
<dbReference type="OrthoDB" id="4544939at2"/>
<comment type="caution">
    <text evidence="7">The sequence shown here is derived from an EMBL/GenBank/DDBJ whole genome shotgun (WGS) entry which is preliminary data.</text>
</comment>
<feature type="transmembrane region" description="Helical" evidence="6">
    <location>
        <begin position="153"/>
        <end position="173"/>
    </location>
</feature>
<keyword evidence="2" id="KW-1003">Cell membrane</keyword>
<dbReference type="Gene3D" id="1.20.1250.20">
    <property type="entry name" value="MFS general substrate transporter like domains"/>
    <property type="match status" value="1"/>
</dbReference>
<feature type="transmembrane region" description="Helical" evidence="6">
    <location>
        <begin position="75"/>
        <end position="96"/>
    </location>
</feature>
<feature type="transmembrane region" description="Helical" evidence="6">
    <location>
        <begin position="179"/>
        <end position="196"/>
    </location>
</feature>
<comment type="subcellular location">
    <subcellularLocation>
        <location evidence="1">Cell membrane</location>
        <topology evidence="1">Multi-pass membrane protein</topology>
    </subcellularLocation>
</comment>
<evidence type="ECO:0000256" key="6">
    <source>
        <dbReference type="SAM" id="Phobius"/>
    </source>
</evidence>
<feature type="transmembrane region" description="Helical" evidence="6">
    <location>
        <begin position="379"/>
        <end position="402"/>
    </location>
</feature>
<keyword evidence="3 6" id="KW-0812">Transmembrane</keyword>
<evidence type="ECO:0000313" key="7">
    <source>
        <dbReference type="EMBL" id="TYC08633.1"/>
    </source>
</evidence>